<feature type="compositionally biased region" description="Polar residues" evidence="2">
    <location>
        <begin position="124"/>
        <end position="142"/>
    </location>
</feature>
<feature type="region of interest" description="Disordered" evidence="2">
    <location>
        <begin position="571"/>
        <end position="738"/>
    </location>
</feature>
<feature type="region of interest" description="Disordered" evidence="2">
    <location>
        <begin position="123"/>
        <end position="142"/>
    </location>
</feature>
<evidence type="ECO:0000313" key="4">
    <source>
        <dbReference type="Proteomes" id="UP001231451"/>
    </source>
</evidence>
<dbReference type="InterPro" id="IPR022263">
    <property type="entry name" value="KxYKxGKxW"/>
</dbReference>
<proteinExistence type="predicted"/>
<dbReference type="KEGG" id="lcz:LCAZH_2403"/>
<dbReference type="EMBL" id="JAUCBG010000007">
    <property type="protein sequence ID" value="MDM7454099.1"/>
    <property type="molecule type" value="Genomic_DNA"/>
</dbReference>
<dbReference type="Pfam" id="PF19258">
    <property type="entry name" value="KxYKxGKxW_sig"/>
    <property type="match status" value="1"/>
</dbReference>
<accession>A0AAP4JID7</accession>
<protein>
    <submittedName>
        <fullName evidence="3">SEC10/PgrA surface exclusion domain-containing protein</fullName>
    </submittedName>
</protein>
<comment type="caution">
    <text evidence="3">The sequence shown here is derived from an EMBL/GenBank/DDBJ whole genome shotgun (WGS) entry which is preliminary data.</text>
</comment>
<dbReference type="AlphaFoldDB" id="A0AAP4JID7"/>
<feature type="compositionally biased region" description="Low complexity" evidence="2">
    <location>
        <begin position="581"/>
        <end position="737"/>
    </location>
</feature>
<dbReference type="NCBIfam" id="TIGR04320">
    <property type="entry name" value="Surf_Exclu_PgrA"/>
    <property type="match status" value="1"/>
</dbReference>
<keyword evidence="1" id="KW-0732">Signal</keyword>
<evidence type="ECO:0000313" key="3">
    <source>
        <dbReference type="EMBL" id="MDM7454099.1"/>
    </source>
</evidence>
<evidence type="ECO:0000256" key="2">
    <source>
        <dbReference type="SAM" id="MobiDB-lite"/>
    </source>
</evidence>
<sequence length="807" mass="81808">MLYNRVKEHVVNDRKKMYKRGSQWVVVSAFALALGGVALTQLQPVNAAETDTHLVVQPVTLTQDGQVSQPAAAQTEPASAVKNTQPVATANAAKANGEASPAAAQQQATAAYQAASQAANANTSMPASSGMTEAEWQAQQAKYDQAKSDAAVSEAAEKQKTSETEASYANSLASQAAAQKQQDQASLAAASSSAASSLAALQSQQASSYAAASQSANAQIDSLNAQRTSGQPADTVSDGGTFDYVAKNGLWTNVVTHRDNNSNWNGNYLIQNLPVFTDPTQAGLMDGIYAHSDDGDEGDINETPSWSLGDTVYNNQLTDAQKNELNQYAMMLVNNYRKSMSLAPISTTNDFLNMVQQRGQTLTNVRETDHNENIILNVFGYDVDETLSSISTPSFMGNRYEQNPTMLEIMEAMADSINGLFNFDNDSYQGHRNILLSQDKFMGFSLQYNTVQNAWIMNSNGTDRNLFGANIATVPAQTSSPSAGQDNNKEIDQKIQTVKDNLQNLKNSQDQTYQAQTTALNNAVQQLADQFASQEAQAEKDNNSKVQAFNAQQESALASFIAALTKQVEALNPGPKPSTPSSGASSSGASSAGSSASSSAASSSASSAGSSASSSAASSSASSAGSSAASSAASSSASSAGSSAASSAASSSASSAGSSAASSAASSSASSAGSSAASSAASSSASSAGSSAASSAASSSASSAGSSAASSAASSSASSAGSSAASSAASSSASSAANPKTSSAAVIPVVAAQPSSSQPMSRVAQKNGKHAYPATGESQAGTILAEAGAVVTAVLGLAGVRKYRHAK</sequence>
<organism evidence="3 4">
    <name type="scientific">Lacticaseibacillus paracasei</name>
    <name type="common">Lactobacillus paracasei</name>
    <dbReference type="NCBI Taxonomy" id="1597"/>
    <lineage>
        <taxon>Bacteria</taxon>
        <taxon>Bacillati</taxon>
        <taxon>Bacillota</taxon>
        <taxon>Bacilli</taxon>
        <taxon>Lactobacillales</taxon>
        <taxon>Lactobacillaceae</taxon>
        <taxon>Lacticaseibacillus</taxon>
    </lineage>
</organism>
<dbReference type="InterPro" id="IPR027607">
    <property type="entry name" value="Surf_Exclu_SEC10/PgrA"/>
</dbReference>
<reference evidence="3" key="1">
    <citation type="submission" date="2023-06" db="EMBL/GenBank/DDBJ databases">
        <title>Draft Genome Sequences of lactic acid bacteria strains isolated from fermented milk products.</title>
        <authorList>
            <person name="Elcheninov A.G."/>
            <person name="Klyukina A."/>
            <person name="Zayulina K.S."/>
            <person name="Gavirova L.A."/>
            <person name="Shcherbakova P.A."/>
            <person name="Shestakov A.I."/>
            <person name="Kublanov I.V."/>
            <person name="Kochetkova T.V."/>
        </authorList>
    </citation>
    <scope>NUCLEOTIDE SEQUENCE</scope>
    <source>
        <strain evidence="3">TOM.1374</strain>
    </source>
</reference>
<dbReference type="RefSeq" id="WP_013246069.1">
    <property type="nucleotide sequence ID" value="NC_014334.2"/>
</dbReference>
<dbReference type="NCBIfam" id="TIGR03715">
    <property type="entry name" value="KxYKxGKxW"/>
    <property type="match status" value="1"/>
</dbReference>
<evidence type="ECO:0000256" key="1">
    <source>
        <dbReference type="ARBA" id="ARBA00022729"/>
    </source>
</evidence>
<gene>
    <name evidence="3" type="ORF">QUF16_06985</name>
</gene>
<name>A0AAP4JID7_LACPA</name>
<dbReference type="Proteomes" id="UP001231451">
    <property type="component" value="Unassembled WGS sequence"/>
</dbReference>
<feature type="region of interest" description="Disordered" evidence="2">
    <location>
        <begin position="752"/>
        <end position="773"/>
    </location>
</feature>
<dbReference type="KEGG" id="lcl:LOCK919_2662"/>